<comment type="caution">
    <text evidence="1">The sequence shown here is derived from an EMBL/GenBank/DDBJ whole genome shotgun (WGS) entry which is preliminary data.</text>
</comment>
<evidence type="ECO:0000313" key="1">
    <source>
        <dbReference type="EMBL" id="KAK7480497.1"/>
    </source>
</evidence>
<gene>
    <name evidence="1" type="ORF">BaRGS_00028231</name>
</gene>
<name>A0ABD0K0M0_9CAEN</name>
<dbReference type="Proteomes" id="UP001519460">
    <property type="component" value="Unassembled WGS sequence"/>
</dbReference>
<protein>
    <recommendedName>
        <fullName evidence="3">Secreted protein</fullName>
    </recommendedName>
</protein>
<sequence>MIRLAHSVACSARGAETAGNMFYLMCVGKRQMRLLRIAALMRPSTYRSCATRSSSSSLFLRYEHEYESLSRNVVYFGNPNARSCYRQKPGSGTGFC</sequence>
<organism evidence="1 2">
    <name type="scientific">Batillaria attramentaria</name>
    <dbReference type="NCBI Taxonomy" id="370345"/>
    <lineage>
        <taxon>Eukaryota</taxon>
        <taxon>Metazoa</taxon>
        <taxon>Spiralia</taxon>
        <taxon>Lophotrochozoa</taxon>
        <taxon>Mollusca</taxon>
        <taxon>Gastropoda</taxon>
        <taxon>Caenogastropoda</taxon>
        <taxon>Sorbeoconcha</taxon>
        <taxon>Cerithioidea</taxon>
        <taxon>Batillariidae</taxon>
        <taxon>Batillaria</taxon>
    </lineage>
</organism>
<dbReference type="EMBL" id="JACVVK020000280">
    <property type="protein sequence ID" value="KAK7480497.1"/>
    <property type="molecule type" value="Genomic_DNA"/>
</dbReference>
<evidence type="ECO:0000313" key="2">
    <source>
        <dbReference type="Proteomes" id="UP001519460"/>
    </source>
</evidence>
<keyword evidence="2" id="KW-1185">Reference proteome</keyword>
<dbReference type="AlphaFoldDB" id="A0ABD0K0M0"/>
<reference evidence="1 2" key="1">
    <citation type="journal article" date="2023" name="Sci. Data">
        <title>Genome assembly of the Korean intertidal mud-creeper Batillaria attramentaria.</title>
        <authorList>
            <person name="Patra A.K."/>
            <person name="Ho P.T."/>
            <person name="Jun S."/>
            <person name="Lee S.J."/>
            <person name="Kim Y."/>
            <person name="Won Y.J."/>
        </authorList>
    </citation>
    <scope>NUCLEOTIDE SEQUENCE [LARGE SCALE GENOMIC DNA]</scope>
    <source>
        <strain evidence="1">Wonlab-2016</strain>
    </source>
</reference>
<proteinExistence type="predicted"/>
<accession>A0ABD0K0M0</accession>
<evidence type="ECO:0008006" key="3">
    <source>
        <dbReference type="Google" id="ProtNLM"/>
    </source>
</evidence>